<comment type="caution">
    <text evidence="1">The sequence shown here is derived from an EMBL/GenBank/DDBJ whole genome shotgun (WGS) entry which is preliminary data.</text>
</comment>
<evidence type="ECO:0000313" key="1">
    <source>
        <dbReference type="EMBL" id="ETO65810.1"/>
    </source>
</evidence>
<feature type="non-terminal residue" evidence="1">
    <location>
        <position position="1"/>
    </location>
</feature>
<dbReference type="AlphaFoldDB" id="A0A080ZGP9"/>
<feature type="non-terminal residue" evidence="1">
    <location>
        <position position="54"/>
    </location>
</feature>
<protein>
    <submittedName>
        <fullName evidence="1">Uncharacterized protein</fullName>
    </submittedName>
</protein>
<evidence type="ECO:0000313" key="2">
    <source>
        <dbReference type="Proteomes" id="UP000028582"/>
    </source>
</evidence>
<reference evidence="1 2" key="1">
    <citation type="submission" date="2013-11" db="EMBL/GenBank/DDBJ databases">
        <title>The Genome Sequence of Phytophthora parasitica P1976.</title>
        <authorList>
            <consortium name="The Broad Institute Genomics Platform"/>
            <person name="Russ C."/>
            <person name="Tyler B."/>
            <person name="Panabieres F."/>
            <person name="Shan W."/>
            <person name="Tripathy S."/>
            <person name="Grunwald N."/>
            <person name="Machado M."/>
            <person name="Johnson C.S."/>
            <person name="Walker B."/>
            <person name="Young S."/>
            <person name="Zeng Q."/>
            <person name="Gargeya S."/>
            <person name="Fitzgerald M."/>
            <person name="Haas B."/>
            <person name="Abouelleil A."/>
            <person name="Allen A.W."/>
            <person name="Alvarado L."/>
            <person name="Arachchi H.M."/>
            <person name="Berlin A.M."/>
            <person name="Chapman S.B."/>
            <person name="Gainer-Dewar J."/>
            <person name="Goldberg J."/>
            <person name="Griggs A."/>
            <person name="Gujja S."/>
            <person name="Hansen M."/>
            <person name="Howarth C."/>
            <person name="Imamovic A."/>
            <person name="Ireland A."/>
            <person name="Larimer J."/>
            <person name="McCowan C."/>
            <person name="Murphy C."/>
            <person name="Pearson M."/>
            <person name="Poon T.W."/>
            <person name="Priest M."/>
            <person name="Roberts A."/>
            <person name="Saif S."/>
            <person name="Shea T."/>
            <person name="Sisk P."/>
            <person name="Sykes S."/>
            <person name="Wortman J."/>
            <person name="Nusbaum C."/>
            <person name="Birren B."/>
        </authorList>
    </citation>
    <scope>NUCLEOTIDE SEQUENCE [LARGE SCALE GENOMIC DNA]</scope>
    <source>
        <strain evidence="1 2">P1976</strain>
    </source>
</reference>
<dbReference type="EMBL" id="ANJA01003151">
    <property type="protein sequence ID" value="ETO65810.1"/>
    <property type="molecule type" value="Genomic_DNA"/>
</dbReference>
<gene>
    <name evidence="1" type="ORF">F444_16927</name>
</gene>
<name>A0A080ZGP9_PHYNI</name>
<proteinExistence type="predicted"/>
<organism evidence="1 2">
    <name type="scientific">Phytophthora nicotianae P1976</name>
    <dbReference type="NCBI Taxonomy" id="1317066"/>
    <lineage>
        <taxon>Eukaryota</taxon>
        <taxon>Sar</taxon>
        <taxon>Stramenopiles</taxon>
        <taxon>Oomycota</taxon>
        <taxon>Peronosporomycetes</taxon>
        <taxon>Peronosporales</taxon>
        <taxon>Peronosporaceae</taxon>
        <taxon>Phytophthora</taxon>
    </lineage>
</organism>
<dbReference type="Proteomes" id="UP000028582">
    <property type="component" value="Unassembled WGS sequence"/>
</dbReference>
<accession>A0A080ZGP9</accession>
<sequence>VGGADTLLSTESTTATTGSVVVNVCEADVAVSPKAILQTTFGVIIRSGATNPGR</sequence>